<dbReference type="OrthoDB" id="5964374at2759"/>
<dbReference type="InterPro" id="IPR002418">
    <property type="entry name" value="Tscrpt_reg_Myc"/>
</dbReference>
<dbReference type="InterPro" id="IPR050433">
    <property type="entry name" value="Myc_transcription_factors"/>
</dbReference>
<dbReference type="SUPFAM" id="SSF47459">
    <property type="entry name" value="HLH, helix-loop-helix DNA-binding domain"/>
    <property type="match status" value="1"/>
</dbReference>
<gene>
    <name evidence="1" type="ORF">PLXY2_LOCUS387</name>
</gene>
<dbReference type="InterPro" id="IPR036638">
    <property type="entry name" value="HLH_DNA-bd_sf"/>
</dbReference>
<dbReference type="CDD" id="cd11400">
    <property type="entry name" value="bHLHzip_Myc"/>
    <property type="match status" value="1"/>
</dbReference>
<dbReference type="SMART" id="SM00353">
    <property type="entry name" value="HLH"/>
    <property type="match status" value="1"/>
</dbReference>
<evidence type="ECO:0000313" key="2">
    <source>
        <dbReference type="Proteomes" id="UP000653454"/>
    </source>
</evidence>
<accession>A0A8S4CTR1</accession>
<dbReference type="GO" id="GO:0046983">
    <property type="term" value="F:protein dimerization activity"/>
    <property type="evidence" value="ECO:0007669"/>
    <property type="project" value="InterPro"/>
</dbReference>
<dbReference type="Gene3D" id="4.10.280.10">
    <property type="entry name" value="Helix-loop-helix DNA-binding domain"/>
    <property type="match status" value="1"/>
</dbReference>
<dbReference type="Proteomes" id="UP000653454">
    <property type="component" value="Unassembled WGS sequence"/>
</dbReference>
<sequence>MLSPLFDSQEFLFEEGWDMTTFQREAAALTDMAEFWADVESEAQRLDIVPPADTNITEDDIDWSIRLEPEEHKEKLVHHDCMWAGSCADSVHPSNTFVAAEPVAPSTGRSLLKRERAPSPPRPETPPSLDEDEPPQFRHAVDVAGTALRLLRDSAAVAADHSYTLAKPAPKHRFENLGVQTPSDSEEEIDVVSLGEKCVVGALSSGRSEQLPRVPSALDRHNIQNSVADAMTPRPAARKRLTPPSSVSPPRKRTRGAGRRARRSPTDTDSDAESPEIERRSLHNDMERMRRIGLKNLFDELKNQIPATRDKERAPKVVILREAASLCRRLQEEDLEREYLKRQQTKLLTKLRKLRSQLAARYQH</sequence>
<protein>
    <submittedName>
        <fullName evidence="1">(diamondback moth) hypothetical protein</fullName>
    </submittedName>
</protein>
<dbReference type="AlphaFoldDB" id="A0A8S4CTR1"/>
<name>A0A8S4CTR1_PLUXY</name>
<dbReference type="EMBL" id="CAJHNJ030000001">
    <property type="protein sequence ID" value="CAG9087410.1"/>
    <property type="molecule type" value="Genomic_DNA"/>
</dbReference>
<organism evidence="1 2">
    <name type="scientific">Plutella xylostella</name>
    <name type="common">Diamondback moth</name>
    <name type="synonym">Plutella maculipennis</name>
    <dbReference type="NCBI Taxonomy" id="51655"/>
    <lineage>
        <taxon>Eukaryota</taxon>
        <taxon>Metazoa</taxon>
        <taxon>Ecdysozoa</taxon>
        <taxon>Arthropoda</taxon>
        <taxon>Hexapoda</taxon>
        <taxon>Insecta</taxon>
        <taxon>Pterygota</taxon>
        <taxon>Neoptera</taxon>
        <taxon>Endopterygota</taxon>
        <taxon>Lepidoptera</taxon>
        <taxon>Glossata</taxon>
        <taxon>Ditrysia</taxon>
        <taxon>Yponomeutoidea</taxon>
        <taxon>Plutellidae</taxon>
        <taxon>Plutella</taxon>
    </lineage>
</organism>
<dbReference type="PANTHER" id="PTHR45851">
    <property type="entry name" value="MYC PROTO-ONCOGENE"/>
    <property type="match status" value="1"/>
</dbReference>
<evidence type="ECO:0000313" key="1">
    <source>
        <dbReference type="EMBL" id="CAG9087410.1"/>
    </source>
</evidence>
<dbReference type="PRINTS" id="PR00044">
    <property type="entry name" value="LEUZIPPRMYC"/>
</dbReference>
<proteinExistence type="predicted"/>
<dbReference type="Pfam" id="PF00010">
    <property type="entry name" value="HLH"/>
    <property type="match status" value="1"/>
</dbReference>
<dbReference type="GO" id="GO:0003677">
    <property type="term" value="F:DNA binding"/>
    <property type="evidence" value="ECO:0007669"/>
    <property type="project" value="UniProtKB-KW"/>
</dbReference>
<keyword evidence="2" id="KW-1185">Reference proteome</keyword>
<dbReference type="GO" id="GO:0003700">
    <property type="term" value="F:DNA-binding transcription factor activity"/>
    <property type="evidence" value="ECO:0007669"/>
    <property type="project" value="InterPro"/>
</dbReference>
<comment type="caution">
    <text evidence="1">The sequence shown here is derived from an EMBL/GenBank/DDBJ whole genome shotgun (WGS) entry which is preliminary data.</text>
</comment>
<reference evidence="1" key="1">
    <citation type="submission" date="2020-11" db="EMBL/GenBank/DDBJ databases">
        <authorList>
            <person name="Whiteford S."/>
        </authorList>
    </citation>
    <scope>NUCLEOTIDE SEQUENCE</scope>
</reference>
<dbReference type="PROSITE" id="PS50888">
    <property type="entry name" value="BHLH"/>
    <property type="match status" value="1"/>
</dbReference>
<dbReference type="InterPro" id="IPR011598">
    <property type="entry name" value="bHLH_dom"/>
</dbReference>